<accession>R4PV55</accession>
<dbReference type="RefSeq" id="WP_015641530.1">
    <property type="nucleotide sequence ID" value="NC_021219.1"/>
</dbReference>
<proteinExistence type="predicted"/>
<dbReference type="AlphaFoldDB" id="R4PV55"/>
<evidence type="ECO:0000313" key="1">
    <source>
        <dbReference type="EMBL" id="AGL62080.1"/>
    </source>
</evidence>
<evidence type="ECO:0000313" key="2">
    <source>
        <dbReference type="Proteomes" id="UP000013893"/>
    </source>
</evidence>
<name>R4PV55_9BACT</name>
<dbReference type="HOGENOM" id="CLU_3165930_0_0_0"/>
<protein>
    <submittedName>
        <fullName evidence="1">Uncharacterized protein</fullName>
    </submittedName>
</protein>
<dbReference type="Proteomes" id="UP000013893">
    <property type="component" value="Chromosome"/>
</dbReference>
<dbReference type="EMBL" id="CP005957">
    <property type="protein sequence ID" value="AGL62080.1"/>
    <property type="molecule type" value="Genomic_DNA"/>
</dbReference>
<reference evidence="1 2" key="1">
    <citation type="journal article" date="2013" name="Nat. Biotechnol.">
        <title>Genome sequences of rare, uncultured bacteria obtained by differential coverage binning of multiple metagenomes.</title>
        <authorList>
            <person name="Albertsen M."/>
            <person name="Hugenholtz P."/>
            <person name="Skarshewski A."/>
            <person name="Nielsen K.L."/>
            <person name="Tyson G.W."/>
            <person name="Nielsen P.H."/>
        </authorList>
    </citation>
    <scope>NUCLEOTIDE SEQUENCE [LARGE SCALE GENOMIC DNA]</scope>
    <source>
        <strain evidence="1">TM71</strain>
    </source>
</reference>
<dbReference type="KEGG" id="saal:L336_0372"/>
<keyword evidence="2" id="KW-1185">Reference proteome</keyword>
<gene>
    <name evidence="1" type="ORF">L336_0372</name>
</gene>
<organism evidence="1 2">
    <name type="scientific">Candidatus Saccharimonas aalborgensis</name>
    <dbReference type="NCBI Taxonomy" id="1332188"/>
    <lineage>
        <taxon>Bacteria</taxon>
        <taxon>Candidatus Saccharimonadota</taxon>
        <taxon>Candidatus Saccharimonadia</taxon>
        <taxon>Candidatus Saccharimonadales</taxon>
        <taxon>Candidatus Saccharimonadaceae</taxon>
        <taxon>Candidatus Saccharimonas</taxon>
    </lineage>
</organism>
<dbReference type="STRING" id="1332188.L336_0372"/>
<sequence>MNTIDQESVGTGDVFGLATWSRQRSSEELRTFVESHHDERLADIVLE</sequence>